<gene>
    <name evidence="14" type="primary">dsbB</name>
    <name evidence="16" type="ORF">G3O07_11215</name>
</gene>
<feature type="transmembrane region" description="Helical" evidence="15">
    <location>
        <begin position="9"/>
        <end position="34"/>
    </location>
</feature>
<evidence type="ECO:0000256" key="8">
    <source>
        <dbReference type="ARBA" id="ARBA00022989"/>
    </source>
</evidence>
<evidence type="ECO:0000256" key="13">
    <source>
        <dbReference type="ARBA" id="ARBA00023284"/>
    </source>
</evidence>
<keyword evidence="3 14" id="KW-0813">Transport</keyword>
<dbReference type="InterPro" id="IPR023380">
    <property type="entry name" value="DsbB-like_sf"/>
</dbReference>
<keyword evidence="8 14" id="KW-1133">Transmembrane helix</keyword>
<name>A0A6I5RPU2_9PSED</name>
<dbReference type="Proteomes" id="UP000471751">
    <property type="component" value="Unassembled WGS sequence"/>
</dbReference>
<feature type="disulfide bond" description="Redox-active" evidence="14">
    <location>
        <begin position="36"/>
        <end position="39"/>
    </location>
</feature>
<evidence type="ECO:0000256" key="10">
    <source>
        <dbReference type="ARBA" id="ARBA00023136"/>
    </source>
</evidence>
<feature type="transmembrane region" description="Helical" evidence="15">
    <location>
        <begin position="70"/>
        <end position="89"/>
    </location>
</feature>
<dbReference type="GO" id="GO:0006457">
    <property type="term" value="P:protein folding"/>
    <property type="evidence" value="ECO:0007669"/>
    <property type="project" value="InterPro"/>
</dbReference>
<dbReference type="InterPro" id="IPR022920">
    <property type="entry name" value="Disulphide_bond_form_DsbB"/>
</dbReference>
<protein>
    <recommendedName>
        <fullName evidence="14">Disulfide bond formation protein B</fullName>
    </recommendedName>
    <alternativeName>
        <fullName evidence="14">Disulfide oxidoreductase</fullName>
    </alternativeName>
</protein>
<proteinExistence type="inferred from homology"/>
<evidence type="ECO:0000313" key="17">
    <source>
        <dbReference type="Proteomes" id="UP000471751"/>
    </source>
</evidence>
<dbReference type="InterPro" id="IPR050183">
    <property type="entry name" value="DsbB"/>
</dbReference>
<dbReference type="GO" id="GO:0009055">
    <property type="term" value="F:electron transfer activity"/>
    <property type="evidence" value="ECO:0007669"/>
    <property type="project" value="UniProtKB-UniRule"/>
</dbReference>
<keyword evidence="12 14" id="KW-0143">Chaperone</keyword>
<evidence type="ECO:0000313" key="16">
    <source>
        <dbReference type="EMBL" id="NES10184.1"/>
    </source>
</evidence>
<keyword evidence="11 14" id="KW-1015">Disulfide bond</keyword>
<dbReference type="EMBL" id="JAAHBT010000104">
    <property type="protein sequence ID" value="NES10184.1"/>
    <property type="molecule type" value="Genomic_DNA"/>
</dbReference>
<evidence type="ECO:0000256" key="4">
    <source>
        <dbReference type="ARBA" id="ARBA00022475"/>
    </source>
</evidence>
<evidence type="ECO:0000256" key="7">
    <source>
        <dbReference type="ARBA" id="ARBA00022982"/>
    </source>
</evidence>
<comment type="function">
    <text evidence="14">Required for disulfide bond formation in some periplasmic proteins. Acts by oxidizing the DsbA protein.</text>
</comment>
<evidence type="ECO:0000256" key="14">
    <source>
        <dbReference type="HAMAP-Rule" id="MF_00286"/>
    </source>
</evidence>
<dbReference type="Gene3D" id="1.20.1550.10">
    <property type="entry name" value="DsbB-like"/>
    <property type="match status" value="1"/>
</dbReference>
<feature type="topological domain" description="Cytoplasmic" evidence="14">
    <location>
        <begin position="1"/>
        <end position="9"/>
    </location>
</feature>
<keyword evidence="10 14" id="KW-0472">Membrane</keyword>
<accession>A0A6I5RPU2</accession>
<dbReference type="AlphaFoldDB" id="A0A6I5RPU2"/>
<dbReference type="GO" id="GO:0005886">
    <property type="term" value="C:plasma membrane"/>
    <property type="evidence" value="ECO:0007669"/>
    <property type="project" value="UniProtKB-SubCell"/>
</dbReference>
<feature type="topological domain" description="Periplasmic" evidence="14">
    <location>
        <begin position="27"/>
        <end position="44"/>
    </location>
</feature>
<keyword evidence="17" id="KW-1185">Reference proteome</keyword>
<dbReference type="GO" id="GO:0015035">
    <property type="term" value="F:protein-disulfide reductase activity"/>
    <property type="evidence" value="ECO:0007669"/>
    <property type="project" value="UniProtKB-UniRule"/>
</dbReference>
<comment type="similarity">
    <text evidence="2 14">Belongs to the DsbB family.</text>
</comment>
<evidence type="ECO:0000256" key="1">
    <source>
        <dbReference type="ARBA" id="ARBA00004429"/>
    </source>
</evidence>
<organism evidence="16 17">
    <name type="scientific">Pseudomonas laurentiana</name>
    <dbReference type="NCBI Taxonomy" id="2364649"/>
    <lineage>
        <taxon>Bacteria</taxon>
        <taxon>Pseudomonadati</taxon>
        <taxon>Pseudomonadota</taxon>
        <taxon>Gammaproteobacteria</taxon>
        <taxon>Pseudomonadales</taxon>
        <taxon>Pseudomonadaceae</taxon>
        <taxon>Pseudomonas</taxon>
    </lineage>
</organism>
<dbReference type="PANTHER" id="PTHR36570:SF3">
    <property type="entry name" value="DISULFIDE BOND FORMATION PROTEIN B"/>
    <property type="match status" value="1"/>
</dbReference>
<comment type="caution">
    <text evidence="14">Lacks conserved residue(s) required for the propagation of feature annotation.</text>
</comment>
<keyword evidence="6 14" id="KW-0812">Transmembrane</keyword>
<keyword evidence="4 14" id="KW-1003">Cell membrane</keyword>
<evidence type="ECO:0000256" key="2">
    <source>
        <dbReference type="ARBA" id="ARBA00008823"/>
    </source>
</evidence>
<keyword evidence="13 14" id="KW-0676">Redox-active center</keyword>
<keyword evidence="7 14" id="KW-0249">Electron transport</keyword>
<reference evidence="16 17" key="1">
    <citation type="submission" date="2020-02" db="EMBL/GenBank/DDBJ databases">
        <title>Broccoli isolated Pseudomonas sp.</title>
        <authorList>
            <person name="Fujikawa T."/>
            <person name="Sawada H."/>
        </authorList>
    </citation>
    <scope>NUCLEOTIDE SEQUENCE [LARGE SCALE GENOMIC DNA]</scope>
    <source>
        <strain evidence="16 17">JCM 32154</strain>
    </source>
</reference>
<dbReference type="SUPFAM" id="SSF158442">
    <property type="entry name" value="DsbB-like"/>
    <property type="match status" value="1"/>
</dbReference>
<comment type="caution">
    <text evidence="16">The sequence shown here is derived from an EMBL/GenBank/DDBJ whole genome shotgun (WGS) entry which is preliminary data.</text>
</comment>
<keyword evidence="9 14" id="KW-0560">Oxidoreductase</keyword>
<evidence type="ECO:0000256" key="5">
    <source>
        <dbReference type="ARBA" id="ARBA00022519"/>
    </source>
</evidence>
<feature type="topological domain" description="Cytoplasmic" evidence="14">
    <location>
        <begin position="62"/>
        <end position="67"/>
    </location>
</feature>
<evidence type="ECO:0000256" key="9">
    <source>
        <dbReference type="ARBA" id="ARBA00023002"/>
    </source>
</evidence>
<dbReference type="Pfam" id="PF02600">
    <property type="entry name" value="DsbB"/>
    <property type="match status" value="1"/>
</dbReference>
<feature type="transmembrane region" description="Helical" evidence="15">
    <location>
        <begin position="143"/>
        <end position="165"/>
    </location>
</feature>
<feature type="topological domain" description="Cytoplasmic" evidence="14">
    <location>
        <begin position="162"/>
        <end position="175"/>
    </location>
</feature>
<feature type="transmembrane region" description="Helical" evidence="15">
    <location>
        <begin position="40"/>
        <end position="58"/>
    </location>
</feature>
<dbReference type="RefSeq" id="WP_163935919.1">
    <property type="nucleotide sequence ID" value="NZ_BMQU01000007.1"/>
</dbReference>
<sequence length="175" mass="19373">MPLVRLRSLFLLVFVASLAILGGTFYLELGLGLVPCPLCLSQRILLSVFAIICLGALLQRPRLRGLCRYAAVALVCAVLGVLLAARHVWLQSASFVPEMECHPPLGYLVYTRSWSQVLEAMLLGSPDCVRINWTFMDLSVPEWSLLAFMGMALSTLAVIVVGLRVRMARTRMPRL</sequence>
<dbReference type="InterPro" id="IPR003752">
    <property type="entry name" value="DiS_bond_form_DsbB/BdbC"/>
</dbReference>
<dbReference type="PANTHER" id="PTHR36570">
    <property type="entry name" value="DISULFIDE BOND FORMATION PROTEIN B"/>
    <property type="match status" value="1"/>
</dbReference>
<evidence type="ECO:0000256" key="15">
    <source>
        <dbReference type="SAM" id="Phobius"/>
    </source>
</evidence>
<keyword evidence="5" id="KW-0997">Cell inner membrane</keyword>
<evidence type="ECO:0000256" key="11">
    <source>
        <dbReference type="ARBA" id="ARBA00023157"/>
    </source>
</evidence>
<dbReference type="HAMAP" id="MF_00286">
    <property type="entry name" value="DsbB"/>
    <property type="match status" value="1"/>
</dbReference>
<comment type="subcellular location">
    <subcellularLocation>
        <location evidence="1">Cell inner membrane</location>
        <topology evidence="1">Multi-pass membrane protein</topology>
    </subcellularLocation>
    <subcellularLocation>
        <location evidence="14">Cell membrane</location>
        <topology evidence="14">Multi-pass membrane protein</topology>
    </subcellularLocation>
</comment>
<evidence type="ECO:0000256" key="3">
    <source>
        <dbReference type="ARBA" id="ARBA00022448"/>
    </source>
</evidence>
<evidence type="ECO:0000256" key="6">
    <source>
        <dbReference type="ARBA" id="ARBA00022692"/>
    </source>
</evidence>
<evidence type="ECO:0000256" key="12">
    <source>
        <dbReference type="ARBA" id="ARBA00023186"/>
    </source>
</evidence>